<dbReference type="Proteomes" id="UP000515788">
    <property type="component" value="Chromosome 4"/>
</dbReference>
<protein>
    <recommendedName>
        <fullName evidence="8">Dolichyl-diphosphooligosaccharide--protein glycosyltransferase subunit OST2</fullName>
        <shortName evidence="8">Oligosaccharyl transferase subunit OST2</shortName>
    </recommendedName>
</protein>
<feature type="transmembrane region" description="Helical" evidence="8">
    <location>
        <begin position="92"/>
        <end position="116"/>
    </location>
</feature>
<comment type="subcellular location">
    <subcellularLocation>
        <location evidence="1 8">Endoplasmic reticulum membrane</location>
        <topology evidence="1 8">Multi-pass membrane protein</topology>
    </subcellularLocation>
</comment>
<dbReference type="GO" id="GO:0006487">
    <property type="term" value="P:protein N-linked glycosylation"/>
    <property type="evidence" value="ECO:0007669"/>
    <property type="project" value="TreeGrafter"/>
</dbReference>
<evidence type="ECO:0000256" key="3">
    <source>
        <dbReference type="ARBA" id="ARBA00009386"/>
    </source>
</evidence>
<keyword evidence="6 8" id="KW-1133">Transmembrane helix</keyword>
<evidence type="ECO:0000313" key="10">
    <source>
        <dbReference type="Proteomes" id="UP000515788"/>
    </source>
</evidence>
<dbReference type="KEGG" id="tgb:HG536_0D03440"/>
<sequence>MSPVGVVAMSPKRKKAVSSTQTSSVPLKGKIPSSGTISKDFADAFSVSLKAYWGQVEQDNRLKLIDIFCVFLVVLALIQTAFMAFIRDTFPFNAFLAGFIVCVGQFVLLISLRLQLASPFPGISKNKAFGEFVLASLILHFISLHFIN</sequence>
<dbReference type="PANTHER" id="PTHR10705:SF0">
    <property type="entry name" value="DOLICHYL-DIPHOSPHOOLIGOSACCHARIDE--PROTEIN GLYCOSYLTRANSFERASE SUBUNIT DAD1"/>
    <property type="match status" value="1"/>
</dbReference>
<name>A0A7G3ZH36_9SACH</name>
<reference evidence="9 10" key="1">
    <citation type="submission" date="2020-06" db="EMBL/GenBank/DDBJ databases">
        <title>The yeast mating-type switching endonuclease HO is a domesticated member of an unorthodox homing genetic element family.</title>
        <authorList>
            <person name="Coughlan A.Y."/>
            <person name="Lombardi L."/>
            <person name="Braun-Galleani S."/>
            <person name="Martos A.R."/>
            <person name="Galeote V."/>
            <person name="Bigey F."/>
            <person name="Dequin S."/>
            <person name="Byrne K.P."/>
            <person name="Wolfe K.H."/>
        </authorList>
    </citation>
    <scope>NUCLEOTIDE SEQUENCE [LARGE SCALE GENOMIC DNA]</scope>
    <source>
        <strain evidence="9 10">CBS764</strain>
    </source>
</reference>
<proteinExistence type="inferred from homology"/>
<comment type="pathway">
    <text evidence="2 8">Protein modification; protein glycosylation.</text>
</comment>
<evidence type="ECO:0000256" key="1">
    <source>
        <dbReference type="ARBA" id="ARBA00004477"/>
    </source>
</evidence>
<evidence type="ECO:0000313" key="9">
    <source>
        <dbReference type="EMBL" id="QLL32822.1"/>
    </source>
</evidence>
<evidence type="ECO:0000256" key="7">
    <source>
        <dbReference type="ARBA" id="ARBA00023136"/>
    </source>
</evidence>
<dbReference type="GeneID" id="59325989"/>
<comment type="similarity">
    <text evidence="3 8">Belongs to the DAD/OST2 family.</text>
</comment>
<evidence type="ECO:0000256" key="4">
    <source>
        <dbReference type="ARBA" id="ARBA00022692"/>
    </source>
</evidence>
<keyword evidence="7 8" id="KW-0472">Membrane</keyword>
<gene>
    <name evidence="9" type="ORF">HG536_0D03440</name>
</gene>
<comment type="function">
    <text evidence="8">Subunit of the oligosaccharyl transferase (OST) complex that catalyzes the initial transfer of a defined glycan (Glc(3)Man(9)GlcNAc(2) in eukaryotes) from the lipid carrier dolichol-pyrophosphate to an asparagine residue within an Asn-X-Ser/Thr consensus motif in nascent polypeptide chains, the first step in protein N-glycosylation. N-glycosylation occurs cotranslationally and the complex associates with the Sec61 complex at the channel-forming translocon complex that mediates protein translocation across the endoplasmic reticulum (ER). All subunits are required for a maximal enzyme activity.</text>
</comment>
<comment type="subunit">
    <text evidence="8">Component of the oligosaccharyltransferase (OST) complex.</text>
</comment>
<organism evidence="9 10">
    <name type="scientific">Torulaspora globosa</name>
    <dbReference type="NCBI Taxonomy" id="48254"/>
    <lineage>
        <taxon>Eukaryota</taxon>
        <taxon>Fungi</taxon>
        <taxon>Dikarya</taxon>
        <taxon>Ascomycota</taxon>
        <taxon>Saccharomycotina</taxon>
        <taxon>Saccharomycetes</taxon>
        <taxon>Saccharomycetales</taxon>
        <taxon>Saccharomycetaceae</taxon>
        <taxon>Torulaspora</taxon>
    </lineage>
</organism>
<keyword evidence="4 8" id="KW-0812">Transmembrane</keyword>
<dbReference type="OrthoDB" id="445566at2759"/>
<evidence type="ECO:0000256" key="8">
    <source>
        <dbReference type="RuleBase" id="RU361136"/>
    </source>
</evidence>
<dbReference type="Pfam" id="PF02109">
    <property type="entry name" value="DAD"/>
    <property type="match status" value="1"/>
</dbReference>
<feature type="transmembrane region" description="Helical" evidence="8">
    <location>
        <begin position="128"/>
        <end position="147"/>
    </location>
</feature>
<dbReference type="UniPathway" id="UPA00378"/>
<dbReference type="PIRSF" id="PIRSF005588">
    <property type="entry name" value="DAD"/>
    <property type="match status" value="1"/>
</dbReference>
<dbReference type="EMBL" id="CP059249">
    <property type="protein sequence ID" value="QLL32822.1"/>
    <property type="molecule type" value="Genomic_DNA"/>
</dbReference>
<dbReference type="RefSeq" id="XP_037139496.1">
    <property type="nucleotide sequence ID" value="XM_037283600.1"/>
</dbReference>
<dbReference type="AlphaFoldDB" id="A0A7G3ZH36"/>
<evidence type="ECO:0000256" key="6">
    <source>
        <dbReference type="ARBA" id="ARBA00022989"/>
    </source>
</evidence>
<dbReference type="PANTHER" id="PTHR10705">
    <property type="entry name" value="DOLICHYL-DIPHOSPHOOLIGOSACCHARIDE--PROTEIN GLYCOSYLTRANSFERASE SUBUNIT DAD1"/>
    <property type="match status" value="1"/>
</dbReference>
<evidence type="ECO:0000256" key="5">
    <source>
        <dbReference type="ARBA" id="ARBA00022824"/>
    </source>
</evidence>
<feature type="transmembrane region" description="Helical" evidence="8">
    <location>
        <begin position="64"/>
        <end position="86"/>
    </location>
</feature>
<keyword evidence="10" id="KW-1185">Reference proteome</keyword>
<evidence type="ECO:0000256" key="2">
    <source>
        <dbReference type="ARBA" id="ARBA00004922"/>
    </source>
</evidence>
<accession>A0A7G3ZH36</accession>
<dbReference type="InterPro" id="IPR003038">
    <property type="entry name" value="DAD/Ost2"/>
</dbReference>
<dbReference type="GO" id="GO:0008250">
    <property type="term" value="C:oligosaccharyltransferase complex"/>
    <property type="evidence" value="ECO:0007669"/>
    <property type="project" value="InterPro"/>
</dbReference>
<keyword evidence="5 8" id="KW-0256">Endoplasmic reticulum</keyword>